<keyword evidence="3" id="KW-1185">Reference proteome</keyword>
<proteinExistence type="predicted"/>
<comment type="caution">
    <text evidence="2">The sequence shown here is derived from an EMBL/GenBank/DDBJ whole genome shotgun (WGS) entry which is preliminary data.</text>
</comment>
<dbReference type="AlphaFoldDB" id="A0A699YT07"/>
<name>A0A699YT07_HAELA</name>
<evidence type="ECO:0000313" key="2">
    <source>
        <dbReference type="EMBL" id="GFH09469.1"/>
    </source>
</evidence>
<dbReference type="EMBL" id="BLLF01000236">
    <property type="protein sequence ID" value="GFH09469.1"/>
    <property type="molecule type" value="Genomic_DNA"/>
</dbReference>
<evidence type="ECO:0000313" key="3">
    <source>
        <dbReference type="Proteomes" id="UP000485058"/>
    </source>
</evidence>
<dbReference type="Proteomes" id="UP000485058">
    <property type="component" value="Unassembled WGS sequence"/>
</dbReference>
<accession>A0A699YT07</accession>
<reference evidence="2 3" key="1">
    <citation type="submission" date="2020-02" db="EMBL/GenBank/DDBJ databases">
        <title>Draft genome sequence of Haematococcus lacustris strain NIES-144.</title>
        <authorList>
            <person name="Morimoto D."/>
            <person name="Nakagawa S."/>
            <person name="Yoshida T."/>
            <person name="Sawayama S."/>
        </authorList>
    </citation>
    <scope>NUCLEOTIDE SEQUENCE [LARGE SCALE GENOMIC DNA]</scope>
    <source>
        <strain evidence="2 3">NIES-144</strain>
    </source>
</reference>
<feature type="region of interest" description="Disordered" evidence="1">
    <location>
        <begin position="68"/>
        <end position="91"/>
    </location>
</feature>
<gene>
    <name evidence="2" type="ORF">HaLaN_04617</name>
</gene>
<evidence type="ECO:0000256" key="1">
    <source>
        <dbReference type="SAM" id="MobiDB-lite"/>
    </source>
</evidence>
<sequence>MDAADVSQRLRQHGDDVQRLLAGTAVQPYHDTFTRRTMRICQLQLWRWFKGVLARAATPEQVELLEGARQPACGTPPAWSADRHSLGGTAG</sequence>
<protein>
    <submittedName>
        <fullName evidence="2">Uncharacterized protein</fullName>
    </submittedName>
</protein>
<organism evidence="2 3">
    <name type="scientific">Haematococcus lacustris</name>
    <name type="common">Green alga</name>
    <name type="synonym">Haematococcus pluvialis</name>
    <dbReference type="NCBI Taxonomy" id="44745"/>
    <lineage>
        <taxon>Eukaryota</taxon>
        <taxon>Viridiplantae</taxon>
        <taxon>Chlorophyta</taxon>
        <taxon>core chlorophytes</taxon>
        <taxon>Chlorophyceae</taxon>
        <taxon>CS clade</taxon>
        <taxon>Chlamydomonadales</taxon>
        <taxon>Haematococcaceae</taxon>
        <taxon>Haematococcus</taxon>
    </lineage>
</organism>